<accession>A0A918N1J6</accession>
<gene>
    <name evidence="2" type="ORF">GCM10007384_11400</name>
</gene>
<evidence type="ECO:0008006" key="4">
    <source>
        <dbReference type="Google" id="ProtNLM"/>
    </source>
</evidence>
<sequence length="192" mass="22808">MKKIIFLLITLILISCNSNSQIHLEIVTKKTNKPLKMVFDKFGKDSTYLYLCFPKTIIYDNKTDALHLVERYSVDRHHSGRNLRDYRLYRFRDSLIYPKKFKIPPYQKDSFNIYYGYLLKIDNLILNNLLDKSLSPQSKGENKVYDIPINTAIKKWAISKIKDSIKGKIHFKLHNKEKGFFYKSLDIELFED</sequence>
<dbReference type="EMBL" id="BMWS01000005">
    <property type="protein sequence ID" value="GGX11294.1"/>
    <property type="molecule type" value="Genomic_DNA"/>
</dbReference>
<proteinExistence type="predicted"/>
<dbReference type="Proteomes" id="UP000601108">
    <property type="component" value="Unassembled WGS sequence"/>
</dbReference>
<keyword evidence="3" id="KW-1185">Reference proteome</keyword>
<evidence type="ECO:0000256" key="1">
    <source>
        <dbReference type="SAM" id="SignalP"/>
    </source>
</evidence>
<organism evidence="2 3">
    <name type="scientific">Aquimarina muelleri</name>
    <dbReference type="NCBI Taxonomy" id="279356"/>
    <lineage>
        <taxon>Bacteria</taxon>
        <taxon>Pseudomonadati</taxon>
        <taxon>Bacteroidota</taxon>
        <taxon>Flavobacteriia</taxon>
        <taxon>Flavobacteriales</taxon>
        <taxon>Flavobacteriaceae</taxon>
        <taxon>Aquimarina</taxon>
    </lineage>
</organism>
<comment type="caution">
    <text evidence="2">The sequence shown here is derived from an EMBL/GenBank/DDBJ whole genome shotgun (WGS) entry which is preliminary data.</text>
</comment>
<evidence type="ECO:0000313" key="2">
    <source>
        <dbReference type="EMBL" id="GGX11294.1"/>
    </source>
</evidence>
<name>A0A918N1J6_9FLAO</name>
<dbReference type="AlphaFoldDB" id="A0A918N1J6"/>
<feature type="chain" id="PRO_5038106231" description="Lipoprotein" evidence="1">
    <location>
        <begin position="21"/>
        <end position="192"/>
    </location>
</feature>
<protein>
    <recommendedName>
        <fullName evidence="4">Lipoprotein</fullName>
    </recommendedName>
</protein>
<dbReference type="PROSITE" id="PS51257">
    <property type="entry name" value="PROKAR_LIPOPROTEIN"/>
    <property type="match status" value="1"/>
</dbReference>
<evidence type="ECO:0000313" key="3">
    <source>
        <dbReference type="Proteomes" id="UP000601108"/>
    </source>
</evidence>
<keyword evidence="1" id="KW-0732">Signal</keyword>
<reference evidence="2 3" key="1">
    <citation type="journal article" date="2014" name="Int. J. Syst. Evol. Microbiol.">
        <title>Complete genome sequence of Corynebacterium casei LMG S-19264T (=DSM 44701T), isolated from a smear-ripened cheese.</title>
        <authorList>
            <consortium name="US DOE Joint Genome Institute (JGI-PGF)"/>
            <person name="Walter F."/>
            <person name="Albersmeier A."/>
            <person name="Kalinowski J."/>
            <person name="Ruckert C."/>
        </authorList>
    </citation>
    <scope>NUCLEOTIDE SEQUENCE [LARGE SCALE GENOMIC DNA]</scope>
    <source>
        <strain evidence="2 3">KCTC 12285</strain>
    </source>
</reference>
<feature type="signal peptide" evidence="1">
    <location>
        <begin position="1"/>
        <end position="20"/>
    </location>
</feature>